<organism evidence="13 14">
    <name type="scientific">Hydrangea phyllody phytoplasma</name>
    <dbReference type="NCBI Taxonomy" id="238673"/>
    <lineage>
        <taxon>Bacteria</taxon>
        <taxon>Bacillati</taxon>
        <taxon>Mycoplasmatota</taxon>
        <taxon>Mollicutes</taxon>
        <taxon>Acholeplasmatales</taxon>
        <taxon>Acholeplasmataceae</taxon>
        <taxon>Candidatus Phytoplasma</taxon>
        <taxon>16SrI (Aster yellows group)</taxon>
    </lineage>
</organism>
<proteinExistence type="inferred from homology"/>
<evidence type="ECO:0000256" key="4">
    <source>
        <dbReference type="ARBA" id="ARBA00022490"/>
    </source>
</evidence>
<dbReference type="InterPro" id="IPR011768">
    <property type="entry name" value="Transl_elongation_fac_P"/>
</dbReference>
<dbReference type="SUPFAM" id="SSF50249">
    <property type="entry name" value="Nucleic acid-binding proteins"/>
    <property type="match status" value="2"/>
</dbReference>
<dbReference type="Pfam" id="PF09285">
    <property type="entry name" value="Elong-fact-P_C"/>
    <property type="match status" value="1"/>
</dbReference>
<evidence type="ECO:0000256" key="5">
    <source>
        <dbReference type="ARBA" id="ARBA00022768"/>
    </source>
</evidence>
<dbReference type="PROSITE" id="PS01275">
    <property type="entry name" value="EFP"/>
    <property type="match status" value="1"/>
</dbReference>
<evidence type="ECO:0000256" key="2">
    <source>
        <dbReference type="ARBA" id="ARBA00004815"/>
    </source>
</evidence>
<evidence type="ECO:0000259" key="11">
    <source>
        <dbReference type="SMART" id="SM00841"/>
    </source>
</evidence>
<dbReference type="SMART" id="SM01185">
    <property type="entry name" value="EFP"/>
    <property type="match status" value="1"/>
</dbReference>
<dbReference type="Proteomes" id="UP000677853">
    <property type="component" value="Unassembled WGS sequence"/>
</dbReference>
<dbReference type="Pfam" id="PF01132">
    <property type="entry name" value="EFP"/>
    <property type="match status" value="1"/>
</dbReference>
<dbReference type="InterPro" id="IPR020599">
    <property type="entry name" value="Transl_elong_fac_P/YeiP"/>
</dbReference>
<dbReference type="GO" id="GO:0003746">
    <property type="term" value="F:translation elongation factor activity"/>
    <property type="evidence" value="ECO:0007669"/>
    <property type="project" value="UniProtKB-KW"/>
</dbReference>
<evidence type="ECO:0000256" key="1">
    <source>
        <dbReference type="ARBA" id="ARBA00004496"/>
    </source>
</evidence>
<comment type="function">
    <text evidence="7 8">Involved in peptide bond synthesis. Stimulates efficient translation and peptide-bond synthesis on native or reconstituted 70S ribosomes in vitro. Probably functions indirectly by altering the affinity of the ribosome for aminoacyl-tRNA, thus increasing their reactivity as acceptors for peptidyl transferase.</text>
</comment>
<sequence length="190" mass="21717">MINTNDFKTGQTIKFNNQIYQILEFLHVKPGKGAAFVRTKLRNLRTGSVIDYTFNAGIKVQPALITKIKMQFLYALEDNYIFINTQNYEQLEINKHQLKDFLKYLYEGLLVDIIFYENDEIVGISLPDKISIKVAYTEPGAKGDTKTNSLKDATLETGLVIKVPLFINIGEKIIINTETGLYLSRDNNKQ</sequence>
<dbReference type="InterPro" id="IPR001059">
    <property type="entry name" value="Transl_elong_P/YeiP_cen"/>
</dbReference>
<name>A0ABQ1EJX3_9MOLU</name>
<evidence type="ECO:0000313" key="14">
    <source>
        <dbReference type="Proteomes" id="UP000677853"/>
    </source>
</evidence>
<dbReference type="CDD" id="cd04470">
    <property type="entry name" value="S1_EF-P_repeat_1"/>
    <property type="match status" value="1"/>
</dbReference>
<dbReference type="PIRSF" id="PIRSF005901">
    <property type="entry name" value="EF-P"/>
    <property type="match status" value="1"/>
</dbReference>
<evidence type="ECO:0000256" key="8">
    <source>
        <dbReference type="HAMAP-Rule" id="MF_00141"/>
    </source>
</evidence>
<dbReference type="InterPro" id="IPR012340">
    <property type="entry name" value="NA-bd_OB-fold"/>
</dbReference>
<keyword evidence="5 8" id="KW-0251">Elongation factor</keyword>
<dbReference type="Gene3D" id="2.40.50.140">
    <property type="entry name" value="Nucleic acid-binding proteins"/>
    <property type="match status" value="2"/>
</dbReference>
<comment type="subcellular location">
    <subcellularLocation>
        <location evidence="1 8">Cytoplasm</location>
    </subcellularLocation>
</comment>
<dbReference type="PANTHER" id="PTHR30053">
    <property type="entry name" value="ELONGATION FACTOR P"/>
    <property type="match status" value="1"/>
</dbReference>
<dbReference type="Pfam" id="PF08207">
    <property type="entry name" value="EFP_N"/>
    <property type="match status" value="1"/>
</dbReference>
<keyword evidence="4 8" id="KW-0963">Cytoplasm</keyword>
<dbReference type="PANTHER" id="PTHR30053:SF12">
    <property type="entry name" value="ELONGATION FACTOR P (EF-P) FAMILY PROTEIN"/>
    <property type="match status" value="1"/>
</dbReference>
<evidence type="ECO:0000256" key="3">
    <source>
        <dbReference type="ARBA" id="ARBA00009479"/>
    </source>
</evidence>
<evidence type="ECO:0000313" key="13">
    <source>
        <dbReference type="EMBL" id="GFZ75248.1"/>
    </source>
</evidence>
<evidence type="ECO:0000256" key="6">
    <source>
        <dbReference type="ARBA" id="ARBA00022917"/>
    </source>
</evidence>
<evidence type="ECO:0000256" key="10">
    <source>
        <dbReference type="RuleBase" id="RU004389"/>
    </source>
</evidence>
<comment type="caution">
    <text evidence="13">The sequence shown here is derived from an EMBL/GenBank/DDBJ whole genome shotgun (WGS) entry which is preliminary data.</text>
</comment>
<evidence type="ECO:0000259" key="12">
    <source>
        <dbReference type="SMART" id="SM01185"/>
    </source>
</evidence>
<dbReference type="InterPro" id="IPR008991">
    <property type="entry name" value="Translation_prot_SH3-like_sf"/>
</dbReference>
<keyword evidence="14" id="KW-1185">Reference proteome</keyword>
<dbReference type="InterPro" id="IPR013852">
    <property type="entry name" value="Transl_elong_P/YeiP_CS"/>
</dbReference>
<feature type="domain" description="Elongation factor P C-terminal" evidence="11">
    <location>
        <begin position="130"/>
        <end position="185"/>
    </location>
</feature>
<dbReference type="InterPro" id="IPR013185">
    <property type="entry name" value="Transl_elong_KOW-like"/>
</dbReference>
<comment type="pathway">
    <text evidence="2 8">Protein biosynthesis; polypeptide chain elongation.</text>
</comment>
<dbReference type="CDD" id="cd05794">
    <property type="entry name" value="S1_EF-P_repeat_2"/>
    <property type="match status" value="1"/>
</dbReference>
<accession>A0ABQ1EJX3</accession>
<dbReference type="Gene3D" id="2.30.30.30">
    <property type="match status" value="1"/>
</dbReference>
<evidence type="ECO:0000256" key="7">
    <source>
        <dbReference type="ARBA" id="ARBA00025469"/>
    </source>
</evidence>
<comment type="similarity">
    <text evidence="3 8 10">Belongs to the elongation factor P family.</text>
</comment>
<gene>
    <name evidence="8 13" type="primary">efp</name>
    <name evidence="13" type="ORF">HPP_2060</name>
</gene>
<dbReference type="InterPro" id="IPR015365">
    <property type="entry name" value="Elong-fact-P_C"/>
</dbReference>
<dbReference type="RefSeq" id="WP_212775413.1">
    <property type="nucleotide sequence ID" value="NZ_BMZZ01000003.1"/>
</dbReference>
<reference evidence="13 14" key="1">
    <citation type="journal article" date="2021" name="J. Gen. Plant Pathol.">
        <title>Enrichment of phytoplasma genome DNA through a methyl-CpG binding domain-mediated method for efficient genome sequencing.</title>
        <authorList>
            <person name="Nijo T."/>
            <person name="Iwabuchi N."/>
            <person name="Tokuda R."/>
            <person name="Suzuki T."/>
            <person name="Matsumoto O."/>
            <person name="Miyazaki A."/>
            <person name="Maejima K."/>
            <person name="Oshima K."/>
            <person name="Namba S."/>
            <person name="Yamaji Y."/>
        </authorList>
    </citation>
    <scope>NUCLEOTIDE SEQUENCE [LARGE SCALE GENOMIC DNA]</scope>
    <source>
        <strain evidence="13 14">HP</strain>
    </source>
</reference>
<dbReference type="SUPFAM" id="SSF50104">
    <property type="entry name" value="Translation proteins SH3-like domain"/>
    <property type="match status" value="1"/>
</dbReference>
<dbReference type="HAMAP" id="MF_00141">
    <property type="entry name" value="EF_P"/>
    <property type="match status" value="1"/>
</dbReference>
<dbReference type="NCBIfam" id="NF001810">
    <property type="entry name" value="PRK00529.1"/>
    <property type="match status" value="1"/>
</dbReference>
<feature type="domain" description="Translation elongation factor P/YeiP central" evidence="12">
    <location>
        <begin position="67"/>
        <end position="122"/>
    </location>
</feature>
<dbReference type="InterPro" id="IPR014722">
    <property type="entry name" value="Rib_uL2_dom2"/>
</dbReference>
<evidence type="ECO:0000256" key="9">
    <source>
        <dbReference type="NCBIfam" id="TIGR00038"/>
    </source>
</evidence>
<protein>
    <recommendedName>
        <fullName evidence="8 9">Elongation factor P</fullName>
        <shortName evidence="8">EF-P</shortName>
    </recommendedName>
</protein>
<dbReference type="NCBIfam" id="TIGR00038">
    <property type="entry name" value="efp"/>
    <property type="match status" value="1"/>
</dbReference>
<dbReference type="EMBL" id="BMZZ01000003">
    <property type="protein sequence ID" value="GFZ75248.1"/>
    <property type="molecule type" value="Genomic_DNA"/>
</dbReference>
<keyword evidence="6 8" id="KW-0648">Protein biosynthesis</keyword>
<dbReference type="SMART" id="SM00841">
    <property type="entry name" value="Elong-fact-P_C"/>
    <property type="match status" value="1"/>
</dbReference>